<accession>A0A0U3GTA8</accession>
<gene>
    <name evidence="1" type="ORF">AS202_04625</name>
</gene>
<evidence type="ECO:0000313" key="2">
    <source>
        <dbReference type="Proteomes" id="UP000069030"/>
    </source>
</evidence>
<dbReference type="AlphaFoldDB" id="A0A0U3GTA8"/>
<dbReference type="RefSeq" id="WP_006259888.1">
    <property type="nucleotide sequence ID" value="NZ_BCMQ01000009.1"/>
</dbReference>
<sequence>MRELTLENVISFLNTDTSRQEKVITENSDIAYNFGYGLDIDDLLISLEDEFEVSFEYFEFDRYFYPEGFEYSLKGCVMMMVNGVLLPFNIVIAILRWVFNVPEQYKPDLNKELCTPVTLYEYMMKNKKSM</sequence>
<dbReference type="Proteomes" id="UP000069030">
    <property type="component" value="Chromosome"/>
</dbReference>
<name>A0A0U3GTA8_9FLAO</name>
<evidence type="ECO:0000313" key="1">
    <source>
        <dbReference type="EMBL" id="ALU25479.1"/>
    </source>
</evidence>
<proteinExistence type="predicted"/>
<dbReference type="GeneID" id="66974100"/>
<organism evidence="1 2">
    <name type="scientific">Myroides odoratimimus</name>
    <dbReference type="NCBI Taxonomy" id="76832"/>
    <lineage>
        <taxon>Bacteria</taxon>
        <taxon>Pseudomonadati</taxon>
        <taxon>Bacteroidota</taxon>
        <taxon>Flavobacteriia</taxon>
        <taxon>Flavobacteriales</taxon>
        <taxon>Flavobacteriaceae</taxon>
        <taxon>Myroides</taxon>
    </lineage>
</organism>
<protein>
    <submittedName>
        <fullName evidence="1">Uncharacterized protein</fullName>
    </submittedName>
</protein>
<dbReference type="KEGG" id="mod:AS202_04625"/>
<reference evidence="1 2" key="1">
    <citation type="journal article" date="2016" name="J. Zhejiang Univ. Sci. B">
        <title>Antibiotic resistance mechanisms of Myroides sp.</title>
        <authorList>
            <person name="Hu S."/>
            <person name="Yuan S."/>
            <person name="Qu H."/>
            <person name="Jiang T."/>
            <person name="Zhou Y."/>
            <person name="Wang M."/>
            <person name="Ming D."/>
        </authorList>
    </citation>
    <scope>NUCLEOTIDE SEQUENCE [LARGE SCALE GENOMIC DNA]</scope>
    <source>
        <strain evidence="1 2">PR63039</strain>
    </source>
</reference>
<dbReference type="EMBL" id="CP013690">
    <property type="protein sequence ID" value="ALU25479.1"/>
    <property type="molecule type" value="Genomic_DNA"/>
</dbReference>